<reference evidence="1 2" key="1">
    <citation type="submission" date="2019-12" db="EMBL/GenBank/DDBJ databases">
        <title>Genomic-based taxomic classification of the family Erythrobacteraceae.</title>
        <authorList>
            <person name="Xu L."/>
        </authorList>
    </citation>
    <scope>NUCLEOTIDE SEQUENCE [LARGE SCALE GENOMIC DNA]</scope>
    <source>
        <strain evidence="1 2">M0322</strain>
    </source>
</reference>
<dbReference type="AlphaFoldDB" id="A0A844YYM1"/>
<comment type="caution">
    <text evidence="1">The sequence shown here is derived from an EMBL/GenBank/DDBJ whole genome shotgun (WGS) entry which is preliminary data.</text>
</comment>
<name>A0A844YYM1_9SPHN</name>
<sequence>MIQQGQIPTGADAVEQVMRDELAEGDGVLAAARPILAMLLNNRDQALFSDEVIARVRGMIAHVARQLLVACGEAAGDADPSNMVEQANEGLTQMLLGDAAILAHSHALTQEFALAEQLQRRSGIDGVLSPLLQELAASSDADLAGGAMRAIAAQARFLQQMRRMELPLGELPGDLFHKALLLLQNHFADDDVAIAAGAALRAGFDEGEGRIGQLSRLVSALGPRATRALAIDHAGPALFATALGMASNQERNLVLLSFSENQLGRLALSLRAAGLGQSAVEEQFLYLHPDAVLPAGFDMLTPARAAALLAEAPVEQAI</sequence>
<evidence type="ECO:0000313" key="1">
    <source>
        <dbReference type="EMBL" id="MXO72272.1"/>
    </source>
</evidence>
<dbReference type="Proteomes" id="UP000466966">
    <property type="component" value="Unassembled WGS sequence"/>
</dbReference>
<evidence type="ECO:0008006" key="3">
    <source>
        <dbReference type="Google" id="ProtNLM"/>
    </source>
</evidence>
<keyword evidence="2" id="KW-1185">Reference proteome</keyword>
<accession>A0A844YYM1</accession>
<gene>
    <name evidence="1" type="ORF">GRI99_11605</name>
</gene>
<proteinExistence type="predicted"/>
<dbReference type="RefSeq" id="WP_160772191.1">
    <property type="nucleotide sequence ID" value="NZ_WTYV01000004.1"/>
</dbReference>
<dbReference type="OrthoDB" id="7390251at2"/>
<evidence type="ECO:0000313" key="2">
    <source>
        <dbReference type="Proteomes" id="UP000466966"/>
    </source>
</evidence>
<protein>
    <recommendedName>
        <fullName evidence="3">DUF2336 domain-containing protein</fullName>
    </recommendedName>
</protein>
<dbReference type="EMBL" id="WTYV01000004">
    <property type="protein sequence ID" value="MXO72272.1"/>
    <property type="molecule type" value="Genomic_DNA"/>
</dbReference>
<organism evidence="1 2">
    <name type="scientific">Alteraurantiacibacter buctensis</name>
    <dbReference type="NCBI Taxonomy" id="1503981"/>
    <lineage>
        <taxon>Bacteria</taxon>
        <taxon>Pseudomonadati</taxon>
        <taxon>Pseudomonadota</taxon>
        <taxon>Alphaproteobacteria</taxon>
        <taxon>Sphingomonadales</taxon>
        <taxon>Erythrobacteraceae</taxon>
        <taxon>Alteraurantiacibacter</taxon>
    </lineage>
</organism>